<dbReference type="AlphaFoldDB" id="A0A401G8H0"/>
<dbReference type="EMBL" id="BFAD01000001">
    <property type="protein sequence ID" value="GBE78480.1"/>
    <property type="molecule type" value="Genomic_DNA"/>
</dbReference>
<dbReference type="GeneID" id="38775397"/>
<dbReference type="PANTHER" id="PTHR22932:SF1">
    <property type="entry name" value="CO-CHAPERONE PROTEIN DAF-41"/>
    <property type="match status" value="1"/>
</dbReference>
<evidence type="ECO:0000259" key="3">
    <source>
        <dbReference type="PROSITE" id="PS51203"/>
    </source>
</evidence>
<keyword evidence="5" id="KW-1185">Reference proteome</keyword>
<dbReference type="SUPFAM" id="SSF49764">
    <property type="entry name" value="HSP20-like chaperones"/>
    <property type="match status" value="1"/>
</dbReference>
<feature type="compositionally biased region" description="Gly residues" evidence="2">
    <location>
        <begin position="189"/>
        <end position="198"/>
    </location>
</feature>
<accession>A0A401G8H0</accession>
<comment type="caution">
    <text evidence="4">The sequence shown here is derived from an EMBL/GenBank/DDBJ whole genome shotgun (WGS) entry which is preliminary data.</text>
</comment>
<dbReference type="Pfam" id="PF04969">
    <property type="entry name" value="CS"/>
    <property type="match status" value="1"/>
</dbReference>
<reference evidence="4 5" key="1">
    <citation type="journal article" date="2018" name="Sci. Rep.">
        <title>Genome sequence of the cauliflower mushroom Sparassis crispa (Hanabiratake) and its association with beneficial usage.</title>
        <authorList>
            <person name="Kiyama R."/>
            <person name="Furutani Y."/>
            <person name="Kawaguchi K."/>
            <person name="Nakanishi T."/>
        </authorList>
    </citation>
    <scope>NUCLEOTIDE SEQUENCE [LARGE SCALE GENOMIC DNA]</scope>
</reference>
<evidence type="ECO:0000256" key="2">
    <source>
        <dbReference type="SAM" id="MobiDB-lite"/>
    </source>
</evidence>
<evidence type="ECO:0000256" key="1">
    <source>
        <dbReference type="ARBA" id="ARBA00025733"/>
    </source>
</evidence>
<dbReference type="RefSeq" id="XP_027609393.1">
    <property type="nucleotide sequence ID" value="XM_027753592.1"/>
</dbReference>
<dbReference type="Gene3D" id="2.60.40.790">
    <property type="match status" value="1"/>
</dbReference>
<dbReference type="OrthoDB" id="1564555at2759"/>
<dbReference type="InterPro" id="IPR007052">
    <property type="entry name" value="CS_dom"/>
</dbReference>
<dbReference type="STRING" id="139825.A0A401G8H0"/>
<dbReference type="GO" id="GO:0051879">
    <property type="term" value="F:Hsp90 protein binding"/>
    <property type="evidence" value="ECO:0007669"/>
    <property type="project" value="InterPro"/>
</dbReference>
<dbReference type="InterPro" id="IPR008978">
    <property type="entry name" value="HSP20-like_chaperone"/>
</dbReference>
<feature type="region of interest" description="Disordered" evidence="2">
    <location>
        <begin position="181"/>
        <end position="224"/>
    </location>
</feature>
<dbReference type="GO" id="GO:0005829">
    <property type="term" value="C:cytosol"/>
    <property type="evidence" value="ECO:0007669"/>
    <property type="project" value="TreeGrafter"/>
</dbReference>
<evidence type="ECO:0000313" key="4">
    <source>
        <dbReference type="EMBL" id="GBE78480.1"/>
    </source>
</evidence>
<dbReference type="Proteomes" id="UP000287166">
    <property type="component" value="Unassembled WGS sequence"/>
</dbReference>
<dbReference type="InParanoid" id="A0A401G8H0"/>
<feature type="compositionally biased region" description="Acidic residues" evidence="2">
    <location>
        <begin position="202"/>
        <end position="213"/>
    </location>
</feature>
<dbReference type="PROSITE" id="PS51203">
    <property type="entry name" value="CS"/>
    <property type="match status" value="1"/>
</dbReference>
<protein>
    <submittedName>
        <fullName evidence="4">Protein wos2</fullName>
    </submittedName>
</protein>
<sequence length="224" mass="24042">MAFHPEILWAQRSSESDEKKNILYLTVNLPDIKPETVEYDLTSTTISFKAKAGDAEKGLEERDYAFNFNLFADIVPEESLKHLTSRSITLALRKKEKKAEYWPRLTKEKVKTPFIKTDFGKWVDEDEQDGEKVDLSDDLDMGGMGGMPGGMGGMPGGMGGMPGGMGGMPGGMGGMPGGMDFEEMMKSMGGAGAGGAGPSGADVEDEDDEDDDGPPPLEEADTKA</sequence>
<organism evidence="4 5">
    <name type="scientific">Sparassis crispa</name>
    <dbReference type="NCBI Taxonomy" id="139825"/>
    <lineage>
        <taxon>Eukaryota</taxon>
        <taxon>Fungi</taxon>
        <taxon>Dikarya</taxon>
        <taxon>Basidiomycota</taxon>
        <taxon>Agaricomycotina</taxon>
        <taxon>Agaricomycetes</taxon>
        <taxon>Polyporales</taxon>
        <taxon>Sparassidaceae</taxon>
        <taxon>Sparassis</taxon>
    </lineage>
</organism>
<dbReference type="CDD" id="cd06465">
    <property type="entry name" value="p23_hB-ind1_like"/>
    <property type="match status" value="1"/>
</dbReference>
<dbReference type="GO" id="GO:0051131">
    <property type="term" value="P:chaperone-mediated protein complex assembly"/>
    <property type="evidence" value="ECO:0007669"/>
    <property type="project" value="TreeGrafter"/>
</dbReference>
<dbReference type="InterPro" id="IPR045250">
    <property type="entry name" value="p23-like"/>
</dbReference>
<dbReference type="FunCoup" id="A0A401G8H0">
    <property type="interactions" value="752"/>
</dbReference>
<evidence type="ECO:0000313" key="5">
    <source>
        <dbReference type="Proteomes" id="UP000287166"/>
    </source>
</evidence>
<proteinExistence type="inferred from homology"/>
<dbReference type="PANTHER" id="PTHR22932">
    <property type="entry name" value="TELOMERASE-BINDING PROTEIN P23 HSP90 CO-CHAPERONE"/>
    <property type="match status" value="1"/>
</dbReference>
<dbReference type="FunFam" id="2.60.40.790:FF:000013">
    <property type="entry name" value="Very-long-chain (3R)-3-hydroxyacyl-CoA dehydratase"/>
    <property type="match status" value="1"/>
</dbReference>
<dbReference type="GO" id="GO:0006457">
    <property type="term" value="P:protein folding"/>
    <property type="evidence" value="ECO:0007669"/>
    <property type="project" value="TreeGrafter"/>
</dbReference>
<feature type="domain" description="CS" evidence="3">
    <location>
        <begin position="2"/>
        <end position="106"/>
    </location>
</feature>
<gene>
    <name evidence="4" type="ORF">SCP_0113690</name>
</gene>
<name>A0A401G8H0_9APHY</name>
<dbReference type="GO" id="GO:0005634">
    <property type="term" value="C:nucleus"/>
    <property type="evidence" value="ECO:0007669"/>
    <property type="project" value="TreeGrafter"/>
</dbReference>
<dbReference type="GO" id="GO:0051087">
    <property type="term" value="F:protein-folding chaperone binding"/>
    <property type="evidence" value="ECO:0007669"/>
    <property type="project" value="TreeGrafter"/>
</dbReference>
<comment type="similarity">
    <text evidence="1">Belongs to the p23/wos2 family.</text>
</comment>